<dbReference type="SUPFAM" id="SSF51569">
    <property type="entry name" value="Aldolase"/>
    <property type="match status" value="1"/>
</dbReference>
<dbReference type="PANTHER" id="PTHR30246:SF1">
    <property type="entry name" value="2-DEHYDRO-3-DEOXY-6-PHOSPHOGALACTONATE ALDOLASE-RELATED"/>
    <property type="match status" value="1"/>
</dbReference>
<dbReference type="GO" id="GO:0008675">
    <property type="term" value="F:2-dehydro-3-deoxy-phosphogluconate aldolase activity"/>
    <property type="evidence" value="ECO:0007669"/>
    <property type="project" value="UniProtKB-EC"/>
</dbReference>
<name>A0A369WRW0_9GAMM</name>
<dbReference type="Gene3D" id="3.20.20.70">
    <property type="entry name" value="Aldolase class I"/>
    <property type="match status" value="1"/>
</dbReference>
<evidence type="ECO:0000313" key="10">
    <source>
        <dbReference type="Proteomes" id="UP000253769"/>
    </source>
</evidence>
<dbReference type="AlphaFoldDB" id="A0A369WRW0"/>
<keyword evidence="6" id="KW-0456">Lyase</keyword>
<keyword evidence="8" id="KW-0119">Carbohydrate metabolism</keyword>
<evidence type="ECO:0000256" key="6">
    <source>
        <dbReference type="ARBA" id="ARBA00023239"/>
    </source>
</evidence>
<proteinExistence type="inferred from homology"/>
<organism evidence="9 10">
    <name type="scientific">Motiliproteus coralliicola</name>
    <dbReference type="NCBI Taxonomy" id="2283196"/>
    <lineage>
        <taxon>Bacteria</taxon>
        <taxon>Pseudomonadati</taxon>
        <taxon>Pseudomonadota</taxon>
        <taxon>Gammaproteobacteria</taxon>
        <taxon>Oceanospirillales</taxon>
        <taxon>Oceanospirillaceae</taxon>
        <taxon>Motiliproteus</taxon>
    </lineage>
</organism>
<dbReference type="Proteomes" id="UP000253769">
    <property type="component" value="Unassembled WGS sequence"/>
</dbReference>
<keyword evidence="7" id="KW-0704">Schiff base</keyword>
<evidence type="ECO:0000256" key="8">
    <source>
        <dbReference type="ARBA" id="ARBA00023277"/>
    </source>
</evidence>
<dbReference type="PANTHER" id="PTHR30246">
    <property type="entry name" value="2-KETO-3-DEOXY-6-PHOSPHOGLUCONATE ALDOLASE"/>
    <property type="match status" value="1"/>
</dbReference>
<evidence type="ECO:0000256" key="7">
    <source>
        <dbReference type="ARBA" id="ARBA00023270"/>
    </source>
</evidence>
<sequence length="213" mass="21756">MSTDVDVILNTSPVMPVLVIERVEDAVPLAKALVAGGLKVLEVTLRTEAALDAIQAISVEVEGAIVGAGTVTKPEQLQAVEDAGGVFAISPGATPALLKAGIESQLPYLPAISTVSELMVAMESGYRAFKFFPAETNGGAPALKSIAGPFPGVRFCPTGGIGPDNFLDYLALPNVCCVGGSWIVPAELIRNRDWEGITALAAGAVALAQGGAD</sequence>
<accession>A0A369WRW0</accession>
<comment type="similarity">
    <text evidence="3">Belongs to the KHG/KDPG aldolase family.</text>
</comment>
<evidence type="ECO:0000256" key="4">
    <source>
        <dbReference type="ARBA" id="ARBA00011233"/>
    </source>
</evidence>
<comment type="catalytic activity">
    <reaction evidence="1">
        <text>2-dehydro-3-deoxy-6-phospho-D-gluconate = D-glyceraldehyde 3-phosphate + pyruvate</text>
        <dbReference type="Rhea" id="RHEA:17089"/>
        <dbReference type="ChEBI" id="CHEBI:15361"/>
        <dbReference type="ChEBI" id="CHEBI:57569"/>
        <dbReference type="ChEBI" id="CHEBI:59776"/>
        <dbReference type="EC" id="4.1.2.14"/>
    </reaction>
</comment>
<evidence type="ECO:0000256" key="1">
    <source>
        <dbReference type="ARBA" id="ARBA00000654"/>
    </source>
</evidence>
<dbReference type="InterPro" id="IPR031337">
    <property type="entry name" value="KDPG/KHG_AS_1"/>
</dbReference>
<comment type="caution">
    <text evidence="9">The sequence shown here is derived from an EMBL/GenBank/DDBJ whole genome shotgun (WGS) entry which is preliminary data.</text>
</comment>
<dbReference type="EMBL" id="QQOH01000001">
    <property type="protein sequence ID" value="RDE24412.1"/>
    <property type="molecule type" value="Genomic_DNA"/>
</dbReference>
<dbReference type="PROSITE" id="PS00159">
    <property type="entry name" value="ALDOLASE_KDPG_KHG_1"/>
    <property type="match status" value="1"/>
</dbReference>
<reference evidence="9 10" key="1">
    <citation type="submission" date="2018-07" db="EMBL/GenBank/DDBJ databases">
        <title>Motiliproteus coralliicola sp. nov., a bacterium isolated from Coral.</title>
        <authorList>
            <person name="Wang G."/>
        </authorList>
    </citation>
    <scope>NUCLEOTIDE SEQUENCE [LARGE SCALE GENOMIC DNA]</scope>
    <source>
        <strain evidence="9 10">C34</strain>
    </source>
</reference>
<comment type="pathway">
    <text evidence="2">Carbohydrate acid metabolism; 2-dehydro-3-deoxy-D-gluconate degradation; D-glyceraldehyde 3-phosphate and pyruvate from 2-dehydro-3-deoxy-D-gluconate: step 2/2.</text>
</comment>
<evidence type="ECO:0000256" key="5">
    <source>
        <dbReference type="ARBA" id="ARBA00013063"/>
    </source>
</evidence>
<dbReference type="Pfam" id="PF01081">
    <property type="entry name" value="Aldolase"/>
    <property type="match status" value="1"/>
</dbReference>
<dbReference type="NCBIfam" id="TIGR01182">
    <property type="entry name" value="eda"/>
    <property type="match status" value="1"/>
</dbReference>
<dbReference type="NCBIfam" id="NF004325">
    <property type="entry name" value="PRK05718.1"/>
    <property type="match status" value="1"/>
</dbReference>
<dbReference type="InterPro" id="IPR000887">
    <property type="entry name" value="Aldlse_KDPG_KHG"/>
</dbReference>
<evidence type="ECO:0000313" key="9">
    <source>
        <dbReference type="EMBL" id="RDE24412.1"/>
    </source>
</evidence>
<evidence type="ECO:0000256" key="3">
    <source>
        <dbReference type="ARBA" id="ARBA00006906"/>
    </source>
</evidence>
<dbReference type="PROSITE" id="PS00160">
    <property type="entry name" value="ALDOLASE_KDPG_KHG_2"/>
    <property type="match status" value="1"/>
</dbReference>
<dbReference type="CDD" id="cd00452">
    <property type="entry name" value="KDPG_aldolase"/>
    <property type="match status" value="1"/>
</dbReference>
<dbReference type="InterPro" id="IPR031338">
    <property type="entry name" value="KDPG/KHG_AS_2"/>
</dbReference>
<dbReference type="OrthoDB" id="9805177at2"/>
<protein>
    <recommendedName>
        <fullName evidence="5">2-dehydro-3-deoxy-phosphogluconate aldolase</fullName>
        <ecNumber evidence="5">4.1.2.14</ecNumber>
    </recommendedName>
</protein>
<dbReference type="RefSeq" id="WP_114693999.1">
    <property type="nucleotide sequence ID" value="NZ_QQOH01000001.1"/>
</dbReference>
<dbReference type="EC" id="4.1.2.14" evidence="5"/>
<keyword evidence="10" id="KW-1185">Reference proteome</keyword>
<comment type="subunit">
    <text evidence="4">Homotrimer.</text>
</comment>
<dbReference type="InterPro" id="IPR013785">
    <property type="entry name" value="Aldolase_TIM"/>
</dbReference>
<evidence type="ECO:0000256" key="2">
    <source>
        <dbReference type="ARBA" id="ARBA00004736"/>
    </source>
</evidence>
<gene>
    <name evidence="9" type="ORF">DV711_02145</name>
</gene>